<evidence type="ECO:0000313" key="2">
    <source>
        <dbReference type="Proteomes" id="UP001374584"/>
    </source>
</evidence>
<evidence type="ECO:0000313" key="1">
    <source>
        <dbReference type="EMBL" id="KAK7356329.1"/>
    </source>
</evidence>
<dbReference type="EMBL" id="JAYMYR010000006">
    <property type="protein sequence ID" value="KAK7356329.1"/>
    <property type="molecule type" value="Genomic_DNA"/>
</dbReference>
<comment type="caution">
    <text evidence="1">The sequence shown here is derived from an EMBL/GenBank/DDBJ whole genome shotgun (WGS) entry which is preliminary data.</text>
</comment>
<sequence length="74" mass="8442">MRNVSALSSLCIIMNVVFEIKNWNMCSILDKVSAMDCGCPKFVKHCGPRWYLFELIPIIPLQNVFVVIPSKLRA</sequence>
<accession>A0AAN9R336</accession>
<gene>
    <name evidence="1" type="ORF">VNO80_15598</name>
</gene>
<reference evidence="1 2" key="1">
    <citation type="submission" date="2024-01" db="EMBL/GenBank/DDBJ databases">
        <title>The genomes of 5 underutilized Papilionoideae crops provide insights into root nodulation and disease resistanc.</title>
        <authorList>
            <person name="Jiang F."/>
        </authorList>
    </citation>
    <scope>NUCLEOTIDE SEQUENCE [LARGE SCALE GENOMIC DNA]</scope>
    <source>
        <strain evidence="1">JINMINGXINNONG_FW02</strain>
        <tissue evidence="1">Leaves</tissue>
    </source>
</reference>
<keyword evidence="2" id="KW-1185">Reference proteome</keyword>
<dbReference type="AlphaFoldDB" id="A0AAN9R336"/>
<name>A0AAN9R336_PHACN</name>
<dbReference type="Proteomes" id="UP001374584">
    <property type="component" value="Unassembled WGS sequence"/>
</dbReference>
<organism evidence="1 2">
    <name type="scientific">Phaseolus coccineus</name>
    <name type="common">Scarlet runner bean</name>
    <name type="synonym">Phaseolus multiflorus</name>
    <dbReference type="NCBI Taxonomy" id="3886"/>
    <lineage>
        <taxon>Eukaryota</taxon>
        <taxon>Viridiplantae</taxon>
        <taxon>Streptophyta</taxon>
        <taxon>Embryophyta</taxon>
        <taxon>Tracheophyta</taxon>
        <taxon>Spermatophyta</taxon>
        <taxon>Magnoliopsida</taxon>
        <taxon>eudicotyledons</taxon>
        <taxon>Gunneridae</taxon>
        <taxon>Pentapetalae</taxon>
        <taxon>rosids</taxon>
        <taxon>fabids</taxon>
        <taxon>Fabales</taxon>
        <taxon>Fabaceae</taxon>
        <taxon>Papilionoideae</taxon>
        <taxon>50 kb inversion clade</taxon>
        <taxon>NPAAA clade</taxon>
        <taxon>indigoferoid/millettioid clade</taxon>
        <taxon>Phaseoleae</taxon>
        <taxon>Phaseolus</taxon>
    </lineage>
</organism>
<protein>
    <submittedName>
        <fullName evidence="1">Uncharacterized protein</fullName>
    </submittedName>
</protein>
<proteinExistence type="predicted"/>